<evidence type="ECO:0000259" key="7">
    <source>
        <dbReference type="Pfam" id="PF00125"/>
    </source>
</evidence>
<evidence type="ECO:0000256" key="3">
    <source>
        <dbReference type="ARBA" id="ARBA00023125"/>
    </source>
</evidence>
<dbReference type="EMBL" id="CAMXCT030004446">
    <property type="protein sequence ID" value="CAL4796438.1"/>
    <property type="molecule type" value="Genomic_DNA"/>
</dbReference>
<dbReference type="GO" id="GO:0005634">
    <property type="term" value="C:nucleus"/>
    <property type="evidence" value="ECO:0007669"/>
    <property type="project" value="UniProtKB-SubCell"/>
</dbReference>
<dbReference type="PANTHER" id="PTHR12127">
    <property type="entry name" value="MUCOLIPIN"/>
    <property type="match status" value="1"/>
</dbReference>
<comment type="caution">
    <text evidence="8">The sequence shown here is derived from an EMBL/GenBank/DDBJ whole genome shotgun (WGS) entry which is preliminary data.</text>
</comment>
<name>A0A9P1DF83_9DINO</name>
<evidence type="ECO:0000313" key="8">
    <source>
        <dbReference type="EMBL" id="CAI4009126.1"/>
    </source>
</evidence>
<comment type="subcellular location">
    <subcellularLocation>
        <location evidence="1">Nucleus</location>
    </subcellularLocation>
</comment>
<dbReference type="PANTHER" id="PTHR12127:SF7">
    <property type="entry name" value="SD02261P"/>
    <property type="match status" value="1"/>
</dbReference>
<keyword evidence="4" id="KW-0539">Nucleus</keyword>
<dbReference type="Gene3D" id="1.10.287.70">
    <property type="match status" value="1"/>
</dbReference>
<evidence type="ECO:0000313" key="10">
    <source>
        <dbReference type="Proteomes" id="UP001152797"/>
    </source>
</evidence>
<dbReference type="GO" id="GO:0072345">
    <property type="term" value="F:NAADP-sensitive calcium-release channel activity"/>
    <property type="evidence" value="ECO:0007669"/>
    <property type="project" value="TreeGrafter"/>
</dbReference>
<evidence type="ECO:0000256" key="4">
    <source>
        <dbReference type="ARBA" id="ARBA00023242"/>
    </source>
</evidence>
<dbReference type="SMART" id="SM00428">
    <property type="entry name" value="H3"/>
    <property type="match status" value="1"/>
</dbReference>
<dbReference type="OrthoDB" id="4025405at2759"/>
<keyword evidence="10" id="KW-1185">Reference proteome</keyword>
<feature type="compositionally biased region" description="Low complexity" evidence="5">
    <location>
        <begin position="377"/>
        <end position="390"/>
    </location>
</feature>
<feature type="region of interest" description="Disordered" evidence="5">
    <location>
        <begin position="357"/>
        <end position="405"/>
    </location>
</feature>
<dbReference type="InterPro" id="IPR007125">
    <property type="entry name" value="H2A/H2B/H3"/>
</dbReference>
<gene>
    <name evidence="8" type="ORF">C1SCF055_LOCUS34499</name>
</gene>
<dbReference type="SUPFAM" id="SSF47113">
    <property type="entry name" value="Histone-fold"/>
    <property type="match status" value="1"/>
</dbReference>
<dbReference type="GO" id="GO:0046982">
    <property type="term" value="F:protein heterodimerization activity"/>
    <property type="evidence" value="ECO:0007669"/>
    <property type="project" value="InterPro"/>
</dbReference>
<keyword evidence="6" id="KW-0812">Transmembrane</keyword>
<dbReference type="InterPro" id="IPR000164">
    <property type="entry name" value="Histone_H3/CENP-A"/>
</dbReference>
<proteinExistence type="inferred from homology"/>
<dbReference type="GO" id="GO:0000786">
    <property type="term" value="C:nucleosome"/>
    <property type="evidence" value="ECO:0007669"/>
    <property type="project" value="InterPro"/>
</dbReference>
<dbReference type="Pfam" id="PF00125">
    <property type="entry name" value="Histone"/>
    <property type="match status" value="1"/>
</dbReference>
<dbReference type="EMBL" id="CAMXCT020004446">
    <property type="protein sequence ID" value="CAL1162501.1"/>
    <property type="molecule type" value="Genomic_DNA"/>
</dbReference>
<keyword evidence="6" id="KW-0472">Membrane</keyword>
<keyword evidence="6" id="KW-1133">Transmembrane helix</keyword>
<dbReference type="EMBL" id="CAMXCT010004446">
    <property type="protein sequence ID" value="CAI4009126.1"/>
    <property type="molecule type" value="Genomic_DNA"/>
</dbReference>
<organism evidence="8">
    <name type="scientific">Cladocopium goreaui</name>
    <dbReference type="NCBI Taxonomy" id="2562237"/>
    <lineage>
        <taxon>Eukaryota</taxon>
        <taxon>Sar</taxon>
        <taxon>Alveolata</taxon>
        <taxon>Dinophyceae</taxon>
        <taxon>Suessiales</taxon>
        <taxon>Symbiodiniaceae</taxon>
        <taxon>Cladocopium</taxon>
    </lineage>
</organism>
<evidence type="ECO:0000256" key="1">
    <source>
        <dbReference type="ARBA" id="ARBA00004123"/>
    </source>
</evidence>
<evidence type="ECO:0000256" key="6">
    <source>
        <dbReference type="SAM" id="Phobius"/>
    </source>
</evidence>
<protein>
    <submittedName>
        <fullName evidence="9">Mucolipin-2</fullName>
    </submittedName>
</protein>
<dbReference type="Proteomes" id="UP001152797">
    <property type="component" value="Unassembled WGS sequence"/>
</dbReference>
<sequence length="648" mass="71952">MEDQFPGQIGRLQCASKNSEGSTPLMVAVEHVGDKPMEQVEQMLELLILKGGSNPKLKDSSGMDAFSTAKILTNRGDELEKVLRKLAPKVAAVFCLRPQPEIGTRFTWVGVALATLGQSWSKGNQERRYFIAFHTISRGGTRILQLFFSVAPFFFAFILLGVCLFWKSAMFSSPESAAEMLFSLMNGDSIHDAFKEVRSVGGILLQAYLYVFIFLAIYVILNINIGIVEDAFHEAKHRYVRHHDGPPEGESNDFSERVRRAIEEESPELDFVELLNGRHVGAGSEPQLPLPPAQPGTTTSRSTARSSEIQGTISGNLMKTMSGKYISPRYLESPNLQEALGDAFFDRGRSASLPVRNYDRSSLLRPPRGTGTGGTGIAPATSGGSSSSESQRGMDQEEVPTAAGSPEMEMRVVDQVQEALEEIYTGAAHLRNRAPSRRGPVTMARGKRMSRQTTSPIEDHIERLRVQRMSSKAPEDRDWPGRFNPGQRAYIEIRHYSHTTNMLISRSGFQRLARDMCQQVSQEKYDEWKTGQVKYIDGWEPPQMYRMEVQGLACLQEACEGLLVAMMEEMNHSAIHAKRVTIMPKDLALVSRLSGTNAYQNYGLQKPSREADLGAPRAEAAEPGPPRKRPAAQAEGPEGKRKRKKKDG</sequence>
<dbReference type="Gene3D" id="1.10.20.10">
    <property type="entry name" value="Histone, subunit A"/>
    <property type="match status" value="1"/>
</dbReference>
<comment type="similarity">
    <text evidence="2">Belongs to the histone H3 family.</text>
</comment>
<feature type="region of interest" description="Disordered" evidence="5">
    <location>
        <begin position="601"/>
        <end position="648"/>
    </location>
</feature>
<dbReference type="GO" id="GO:0030527">
    <property type="term" value="F:structural constituent of chromatin"/>
    <property type="evidence" value="ECO:0007669"/>
    <property type="project" value="InterPro"/>
</dbReference>
<accession>A0A9P1DF83</accession>
<evidence type="ECO:0000313" key="9">
    <source>
        <dbReference type="EMBL" id="CAL4796438.1"/>
    </source>
</evidence>
<keyword evidence="3" id="KW-0238">DNA-binding</keyword>
<evidence type="ECO:0000256" key="5">
    <source>
        <dbReference type="SAM" id="MobiDB-lite"/>
    </source>
</evidence>
<feature type="domain" description="Core Histone H2A/H2B/H3" evidence="7">
    <location>
        <begin position="485"/>
        <end position="593"/>
    </location>
</feature>
<dbReference type="InterPro" id="IPR039031">
    <property type="entry name" value="Mucolipin"/>
</dbReference>
<feature type="transmembrane region" description="Helical" evidence="6">
    <location>
        <begin position="146"/>
        <end position="167"/>
    </location>
</feature>
<feature type="transmembrane region" description="Helical" evidence="6">
    <location>
        <begin position="207"/>
        <end position="228"/>
    </location>
</feature>
<feature type="compositionally biased region" description="Low complexity" evidence="5">
    <location>
        <begin position="297"/>
        <end position="307"/>
    </location>
</feature>
<dbReference type="GO" id="GO:0003677">
    <property type="term" value="F:DNA binding"/>
    <property type="evidence" value="ECO:0007669"/>
    <property type="project" value="UniProtKB-KW"/>
</dbReference>
<reference evidence="9 10" key="2">
    <citation type="submission" date="2024-05" db="EMBL/GenBank/DDBJ databases">
        <authorList>
            <person name="Chen Y."/>
            <person name="Shah S."/>
            <person name="Dougan E. K."/>
            <person name="Thang M."/>
            <person name="Chan C."/>
        </authorList>
    </citation>
    <scope>NUCLEOTIDE SEQUENCE [LARGE SCALE GENOMIC DNA]</scope>
</reference>
<evidence type="ECO:0000256" key="2">
    <source>
        <dbReference type="ARBA" id="ARBA00010343"/>
    </source>
</evidence>
<dbReference type="InterPro" id="IPR009072">
    <property type="entry name" value="Histone-fold"/>
</dbReference>
<dbReference type="GO" id="GO:0016020">
    <property type="term" value="C:membrane"/>
    <property type="evidence" value="ECO:0007669"/>
    <property type="project" value="TreeGrafter"/>
</dbReference>
<feature type="region of interest" description="Disordered" evidence="5">
    <location>
        <begin position="282"/>
        <end position="315"/>
    </location>
</feature>
<dbReference type="AlphaFoldDB" id="A0A9P1DF83"/>
<reference evidence="8" key="1">
    <citation type="submission" date="2022-10" db="EMBL/GenBank/DDBJ databases">
        <authorList>
            <person name="Chen Y."/>
            <person name="Dougan E. K."/>
            <person name="Chan C."/>
            <person name="Rhodes N."/>
            <person name="Thang M."/>
        </authorList>
    </citation>
    <scope>NUCLEOTIDE SEQUENCE</scope>
</reference>